<keyword evidence="3" id="KW-0378">Hydrolase</keyword>
<dbReference type="GO" id="GO:0016831">
    <property type="term" value="F:carboxy-lyase activity"/>
    <property type="evidence" value="ECO:0007669"/>
    <property type="project" value="InterPro"/>
</dbReference>
<dbReference type="SUPFAM" id="SSF51556">
    <property type="entry name" value="Metallo-dependent hydrolases"/>
    <property type="match status" value="1"/>
</dbReference>
<accession>A0A5C4T4H2</accession>
<dbReference type="InterPro" id="IPR032466">
    <property type="entry name" value="Metal_Hydrolase"/>
</dbReference>
<dbReference type="GO" id="GO:0016787">
    <property type="term" value="F:hydrolase activity"/>
    <property type="evidence" value="ECO:0007669"/>
    <property type="project" value="UniProtKB-KW"/>
</dbReference>
<dbReference type="InterPro" id="IPR006680">
    <property type="entry name" value="Amidohydro-rel"/>
</dbReference>
<dbReference type="EMBL" id="VDCQ01000035">
    <property type="protein sequence ID" value="TNJ63978.1"/>
    <property type="molecule type" value="Genomic_DNA"/>
</dbReference>
<dbReference type="Proteomes" id="UP000307943">
    <property type="component" value="Unassembled WGS sequence"/>
</dbReference>
<dbReference type="InterPro" id="IPR032465">
    <property type="entry name" value="ACMSD"/>
</dbReference>
<protein>
    <submittedName>
        <fullName evidence="3">Amidohydrolase</fullName>
    </submittedName>
</protein>
<evidence type="ECO:0000313" key="4">
    <source>
        <dbReference type="Proteomes" id="UP000307943"/>
    </source>
</evidence>
<dbReference type="PANTHER" id="PTHR21240">
    <property type="entry name" value="2-AMINO-3-CARBOXYLMUCONATE-6-SEMIALDEHYDE DECARBOXYLASE"/>
    <property type="match status" value="1"/>
</dbReference>
<evidence type="ECO:0000259" key="2">
    <source>
        <dbReference type="Pfam" id="PF04909"/>
    </source>
</evidence>
<keyword evidence="1" id="KW-0456">Lyase</keyword>
<dbReference type="OrthoDB" id="9777673at2"/>
<dbReference type="AlphaFoldDB" id="A0A5C4T4H2"/>
<keyword evidence="4" id="KW-1185">Reference proteome</keyword>
<sequence length="377" mass="42015">MQTVGTTPPQAESRTKLKRSIIDCDIHHYTAHEYYKDYLPRRYLESPPRAAGSGGGGHFNGGVGGRMVDAIPEDGSPAGSDLSLVQSQLLDPFNVEYGILTGDSFGLQSMADGEHAAAIAAAVNDYTIEQWLARDGRLRGSILVAKQVPHLAAAEIDRVGGRSDMVQVFVSSGAMKPHGNRFYDPIFEACCRYNLPFTIHVGVEGNGIHSPETGAGRVAHYIETRALRPQNMMAHLVSFIFEGVFERFPDLKVVLQEAGVFWVVPCLWQMDQHWHAERAQLPLVKKPPSEYFRKHVRVTTQPIEATPNRAIFDKMLASLFAEETLMFCSDYPHWDFDSPQLALPRLEEKLWDRIFYRNAAELYGLPDRGTGIGGKQS</sequence>
<evidence type="ECO:0000313" key="3">
    <source>
        <dbReference type="EMBL" id="TNJ63978.1"/>
    </source>
</evidence>
<gene>
    <name evidence="3" type="ORF">FE784_22750</name>
</gene>
<organism evidence="3 4">
    <name type="scientific">Paenibacillus hemerocallicola</name>
    <dbReference type="NCBI Taxonomy" id="1172614"/>
    <lineage>
        <taxon>Bacteria</taxon>
        <taxon>Bacillati</taxon>
        <taxon>Bacillota</taxon>
        <taxon>Bacilli</taxon>
        <taxon>Bacillales</taxon>
        <taxon>Paenibacillaceae</taxon>
        <taxon>Paenibacillus</taxon>
    </lineage>
</organism>
<dbReference type="Gene3D" id="3.20.20.140">
    <property type="entry name" value="Metal-dependent hydrolases"/>
    <property type="match status" value="1"/>
</dbReference>
<feature type="domain" description="Amidohydrolase-related" evidence="2">
    <location>
        <begin position="22"/>
        <end position="365"/>
    </location>
</feature>
<proteinExistence type="predicted"/>
<comment type="caution">
    <text evidence="3">The sequence shown here is derived from an EMBL/GenBank/DDBJ whole genome shotgun (WGS) entry which is preliminary data.</text>
</comment>
<dbReference type="PANTHER" id="PTHR21240:SF28">
    <property type="entry name" value="ISO-OROTATE DECARBOXYLASE (EUROFUNG)"/>
    <property type="match status" value="1"/>
</dbReference>
<reference evidence="3 4" key="1">
    <citation type="submission" date="2019-05" db="EMBL/GenBank/DDBJ databases">
        <title>We sequenced the genome of Paenibacillus hemerocallicola KCTC 33185 for further insight into its adaptation and study the phylogeny of Paenibacillus.</title>
        <authorList>
            <person name="Narsing Rao M.P."/>
        </authorList>
    </citation>
    <scope>NUCLEOTIDE SEQUENCE [LARGE SCALE GENOMIC DNA]</scope>
    <source>
        <strain evidence="3 4">KCTC 33185</strain>
    </source>
</reference>
<dbReference type="GO" id="GO:0019748">
    <property type="term" value="P:secondary metabolic process"/>
    <property type="evidence" value="ECO:0007669"/>
    <property type="project" value="TreeGrafter"/>
</dbReference>
<dbReference type="GO" id="GO:0005737">
    <property type="term" value="C:cytoplasm"/>
    <property type="evidence" value="ECO:0007669"/>
    <property type="project" value="TreeGrafter"/>
</dbReference>
<evidence type="ECO:0000256" key="1">
    <source>
        <dbReference type="ARBA" id="ARBA00023239"/>
    </source>
</evidence>
<dbReference type="Pfam" id="PF04909">
    <property type="entry name" value="Amidohydro_2"/>
    <property type="match status" value="1"/>
</dbReference>
<dbReference type="RefSeq" id="WP_139604525.1">
    <property type="nucleotide sequence ID" value="NZ_VDCQ01000035.1"/>
</dbReference>
<name>A0A5C4T4H2_9BACL</name>